<evidence type="ECO:0000313" key="3">
    <source>
        <dbReference type="EMBL" id="GMH23216.1"/>
    </source>
</evidence>
<feature type="coiled-coil region" evidence="1">
    <location>
        <begin position="67"/>
        <end position="98"/>
    </location>
</feature>
<gene>
    <name evidence="3" type="ORF">Nepgr_025059</name>
</gene>
<keyword evidence="1" id="KW-0175">Coiled coil</keyword>
<evidence type="ECO:0000256" key="1">
    <source>
        <dbReference type="SAM" id="Coils"/>
    </source>
</evidence>
<evidence type="ECO:0000313" key="4">
    <source>
        <dbReference type="Proteomes" id="UP001279734"/>
    </source>
</evidence>
<keyword evidence="4" id="KW-1185">Reference proteome</keyword>
<name>A0AAD3T600_NEPGR</name>
<protein>
    <submittedName>
        <fullName evidence="3">Uncharacterized protein</fullName>
    </submittedName>
</protein>
<dbReference type="EMBL" id="BSYO01000026">
    <property type="protein sequence ID" value="GMH23216.1"/>
    <property type="molecule type" value="Genomic_DNA"/>
</dbReference>
<evidence type="ECO:0000256" key="2">
    <source>
        <dbReference type="SAM" id="MobiDB-lite"/>
    </source>
</evidence>
<organism evidence="3 4">
    <name type="scientific">Nepenthes gracilis</name>
    <name type="common">Slender pitcher plant</name>
    <dbReference type="NCBI Taxonomy" id="150966"/>
    <lineage>
        <taxon>Eukaryota</taxon>
        <taxon>Viridiplantae</taxon>
        <taxon>Streptophyta</taxon>
        <taxon>Embryophyta</taxon>
        <taxon>Tracheophyta</taxon>
        <taxon>Spermatophyta</taxon>
        <taxon>Magnoliopsida</taxon>
        <taxon>eudicotyledons</taxon>
        <taxon>Gunneridae</taxon>
        <taxon>Pentapetalae</taxon>
        <taxon>Caryophyllales</taxon>
        <taxon>Nepenthaceae</taxon>
        <taxon>Nepenthes</taxon>
    </lineage>
</organism>
<accession>A0AAD3T600</accession>
<feature type="region of interest" description="Disordered" evidence="2">
    <location>
        <begin position="1"/>
        <end position="57"/>
    </location>
</feature>
<dbReference type="Proteomes" id="UP001279734">
    <property type="component" value="Unassembled WGS sequence"/>
</dbReference>
<dbReference type="AlphaFoldDB" id="A0AAD3T600"/>
<sequence length="167" mass="18170">MEDSFYDSELSSDESEFGSLAPGTSGAGTSGGIRSEATVAGPSQNRRAPPGARAESEAKATRLLGANVGAQARILALEGEIERLRQQHEAEVASLQSELRTRLRPEGVNPALERSYLDAVRLCRRLASLEDSNSRIGVLDPRNSHARTREQLVDYHVPSSFTGHWDR</sequence>
<proteinExistence type="predicted"/>
<feature type="compositionally biased region" description="Acidic residues" evidence="2">
    <location>
        <begin position="1"/>
        <end position="16"/>
    </location>
</feature>
<reference evidence="3" key="1">
    <citation type="submission" date="2023-05" db="EMBL/GenBank/DDBJ databases">
        <title>Nepenthes gracilis genome sequencing.</title>
        <authorList>
            <person name="Fukushima K."/>
        </authorList>
    </citation>
    <scope>NUCLEOTIDE SEQUENCE</scope>
    <source>
        <strain evidence="3">SING2019-196</strain>
    </source>
</reference>
<comment type="caution">
    <text evidence="3">The sequence shown here is derived from an EMBL/GenBank/DDBJ whole genome shotgun (WGS) entry which is preliminary data.</text>
</comment>